<dbReference type="GeneID" id="37269949"/>
<feature type="compositionally biased region" description="Basic and acidic residues" evidence="1">
    <location>
        <begin position="878"/>
        <end position="889"/>
    </location>
</feature>
<dbReference type="Proteomes" id="UP000245946">
    <property type="component" value="Unassembled WGS sequence"/>
</dbReference>
<dbReference type="CDD" id="cd06869">
    <property type="entry name" value="PX_UP2_fungi"/>
    <property type="match status" value="1"/>
</dbReference>
<dbReference type="Pfam" id="PF12828">
    <property type="entry name" value="PXB"/>
    <property type="match status" value="1"/>
</dbReference>
<feature type="compositionally biased region" description="Low complexity" evidence="1">
    <location>
        <begin position="997"/>
        <end position="1012"/>
    </location>
</feature>
<feature type="region of interest" description="Disordered" evidence="1">
    <location>
        <begin position="863"/>
        <end position="961"/>
    </location>
</feature>
<reference evidence="3 4" key="1">
    <citation type="journal article" date="2018" name="Mol. Biol. Evol.">
        <title>Broad Genomic Sampling Reveals a Smut Pathogenic Ancestry of the Fungal Clade Ustilaginomycotina.</title>
        <authorList>
            <person name="Kijpornyongpan T."/>
            <person name="Mondo S.J."/>
            <person name="Barry K."/>
            <person name="Sandor L."/>
            <person name="Lee J."/>
            <person name="Lipzen A."/>
            <person name="Pangilinan J."/>
            <person name="LaButti K."/>
            <person name="Hainaut M."/>
            <person name="Henrissat B."/>
            <person name="Grigoriev I.V."/>
            <person name="Spatafora J.W."/>
            <person name="Aime M.C."/>
        </authorList>
    </citation>
    <scope>NUCLEOTIDE SEQUENCE [LARGE SCALE GENOMIC DNA]</scope>
    <source>
        <strain evidence="3 4">MCA 4186</strain>
    </source>
</reference>
<dbReference type="AlphaFoldDB" id="A0A316Z7P2"/>
<dbReference type="PANTHER" id="PTHR47185:SF1">
    <property type="entry name" value="PX DOMAIN-CONTAINING PROTEIN YPR097W"/>
    <property type="match status" value="1"/>
</dbReference>
<dbReference type="InterPro" id="IPR024555">
    <property type="entry name" value="PX-associated"/>
</dbReference>
<dbReference type="InterPro" id="IPR036871">
    <property type="entry name" value="PX_dom_sf"/>
</dbReference>
<name>A0A316Z7P2_9BASI</name>
<evidence type="ECO:0000256" key="1">
    <source>
        <dbReference type="SAM" id="MobiDB-lite"/>
    </source>
</evidence>
<dbReference type="OrthoDB" id="2117459at2759"/>
<organism evidence="3 4">
    <name type="scientific">Tilletiopsis washingtonensis</name>
    <dbReference type="NCBI Taxonomy" id="58919"/>
    <lineage>
        <taxon>Eukaryota</taxon>
        <taxon>Fungi</taxon>
        <taxon>Dikarya</taxon>
        <taxon>Basidiomycota</taxon>
        <taxon>Ustilaginomycotina</taxon>
        <taxon>Exobasidiomycetes</taxon>
        <taxon>Entylomatales</taxon>
        <taxon>Entylomatales incertae sedis</taxon>
        <taxon>Tilletiopsis</taxon>
    </lineage>
</organism>
<evidence type="ECO:0000313" key="3">
    <source>
        <dbReference type="EMBL" id="PWN97790.1"/>
    </source>
</evidence>
<feature type="compositionally biased region" description="Basic and acidic residues" evidence="1">
    <location>
        <begin position="273"/>
        <end position="284"/>
    </location>
</feature>
<feature type="compositionally biased region" description="Low complexity" evidence="1">
    <location>
        <begin position="1031"/>
        <end position="1048"/>
    </location>
</feature>
<dbReference type="GO" id="GO:0035091">
    <property type="term" value="F:phosphatidylinositol binding"/>
    <property type="evidence" value="ECO:0007669"/>
    <property type="project" value="InterPro"/>
</dbReference>
<feature type="region of interest" description="Disordered" evidence="1">
    <location>
        <begin position="271"/>
        <end position="305"/>
    </location>
</feature>
<dbReference type="InterPro" id="IPR024554">
    <property type="entry name" value="LEC1-like_C"/>
</dbReference>
<dbReference type="PANTHER" id="PTHR47185">
    <property type="entry name" value="PX DOMAIN-CONTAINING PROTEIN YPR097W"/>
    <property type="match status" value="1"/>
</dbReference>
<dbReference type="EMBL" id="KZ819293">
    <property type="protein sequence ID" value="PWN97790.1"/>
    <property type="molecule type" value="Genomic_DNA"/>
</dbReference>
<gene>
    <name evidence="3" type="ORF">FA09DRAFT_329956</name>
</gene>
<evidence type="ECO:0000313" key="4">
    <source>
        <dbReference type="Proteomes" id="UP000245946"/>
    </source>
</evidence>
<dbReference type="RefSeq" id="XP_025598069.1">
    <property type="nucleotide sequence ID" value="XM_025742405.1"/>
</dbReference>
<feature type="region of interest" description="Disordered" evidence="1">
    <location>
        <begin position="977"/>
        <end position="1048"/>
    </location>
</feature>
<dbReference type="Gene3D" id="3.30.1520.10">
    <property type="entry name" value="Phox-like domain"/>
    <property type="match status" value="1"/>
</dbReference>
<feature type="domain" description="PX" evidence="2">
    <location>
        <begin position="215"/>
        <end position="362"/>
    </location>
</feature>
<dbReference type="InterPro" id="IPR001683">
    <property type="entry name" value="PX_dom"/>
</dbReference>
<sequence>MSASGSIDAAFAHAGTSLAPPPPSAGADDSAAGVAARIPRLRDGPDDMRLTPLRAHYLKKTLLSLQVEREIKSLSQKDALSTFGPPFHASASVSRADVPVLRFLFHHFILTFPFLRSAPANFWGDKVQVFVSRFLERNISGTTPEEGEVSKRTRLGTKIGKWVTLLMGAAIHANSAEEILSIAPADRERMTAAQARMRAALAGAPPPDTGFDVNVVGVRSVSTKAGRLARTRTHDEFLLRTRREGMPDVYVSRRYGDFARLADTLRVEFPGEDLGRPPAKDRRGTQWAGTQSMGQHEAQNGSPEQQLADLHIGTSAPHPGAPLAREKNRLTLRAYVRSLLAIPSVADSGALSDFLLGEPTRLTPDEEADITAREALDAVREDEAGRFAAEASRRVGELREHIAEFKAQLVQRDGLSQVFGTIKRTPLIEDLPESYRALLAWGRISAASTLFHLFMGSDTSSDLFGQLKRIHGLMPYFMLRGILRISNPVYMVRSVLDLFLARPFGQTSLLQRMFTSSLQEEVKELETMALGVRAKIEDDDLCERVRAFVHSPHEYQSALKRQARAERLDMLTVILRSPPEGTPPLARPQVHRVVRASRAYELYKEYRANLGRGEEDQGPDAVDAEAWLYEDLHVYLRCMTRLRDKEQMISLVFEGVTSELLKDIVTIFYSPLAQVYKAANIADSLSDLQAFITDLIRTVESSEELSYTDPQRTVQVFIDLVQRHEGRFYHFVHEVHSKGSGLFDGLMHWIELFINFVRGADGVGSEEQRRGLGQVDLEICMPAGGAERRAALAEIDAVIVHAYRVKMVRELKLSRRLANKEVEGAAGKLMGSSELDDQAFVAAMVDNLGVGNAFTGEMEDVEADLEDEEGSDEENDEREDRFDDARASFDETSESDAGSEAQHAPDAGVSRWRPPPPGRSFSQLTARPDKELPELPPADTAPQTPARKPRPPKAPTLVVLPEMVPLFTELVRPMLRPARSASASSFSAPPTPGGFGSEAAAARESGSHHSSSPPAPPAPAGGGYEPRRRTPSAQQQQGSAAPPGAWGF</sequence>
<evidence type="ECO:0000259" key="2">
    <source>
        <dbReference type="PROSITE" id="PS50195"/>
    </source>
</evidence>
<keyword evidence="4" id="KW-1185">Reference proteome</keyword>
<protein>
    <recommendedName>
        <fullName evidence="2">PX domain-containing protein</fullName>
    </recommendedName>
</protein>
<dbReference type="STRING" id="58919.A0A316Z7P2"/>
<dbReference type="SUPFAM" id="SSF64268">
    <property type="entry name" value="PX domain"/>
    <property type="match status" value="1"/>
</dbReference>
<dbReference type="InterPro" id="IPR047168">
    <property type="entry name" value="LEC1-like"/>
</dbReference>
<feature type="compositionally biased region" description="Polar residues" evidence="1">
    <location>
        <begin position="287"/>
        <end position="305"/>
    </location>
</feature>
<dbReference type="Pfam" id="PF12825">
    <property type="entry name" value="DUF3818"/>
    <property type="match status" value="1"/>
</dbReference>
<accession>A0A316Z7P2</accession>
<feature type="compositionally biased region" description="Acidic residues" evidence="1">
    <location>
        <begin position="863"/>
        <end position="877"/>
    </location>
</feature>
<proteinExistence type="predicted"/>
<dbReference type="PROSITE" id="PS50195">
    <property type="entry name" value="PX"/>
    <property type="match status" value="1"/>
</dbReference>
<feature type="compositionally biased region" description="Low complexity" evidence="1">
    <location>
        <begin position="977"/>
        <end position="988"/>
    </location>
</feature>